<feature type="transmembrane region" description="Helical" evidence="1">
    <location>
        <begin position="142"/>
        <end position="160"/>
    </location>
</feature>
<proteinExistence type="predicted"/>
<keyword evidence="1" id="KW-0812">Transmembrane</keyword>
<evidence type="ECO:0000256" key="1">
    <source>
        <dbReference type="SAM" id="Phobius"/>
    </source>
</evidence>
<sequence length="245" mass="26532">MTGDPRNLLKCAEIVLYALRLFTAVVADAFYRSDLEGLNELMQTHLPVVRRALMHILSLVAALSTAEEEKFAPVLALLQHVVLDFSALEEAVVHAVSTAPGGAEASPESEPKYEPKPYQKVVVVKGRRSAVPLKTKNKSASWLMRTGGAALALLAVLWVFRKRRPSFVDALGLHLRNRFDRGREFGAAAAAALRVITDPPPPYSPPRSPFIMPTGHPISAAWGSPSPYFAAGDTPRVMPSAPPPP</sequence>
<dbReference type="RefSeq" id="XP_029217065.1">
    <property type="nucleotide sequence ID" value="XM_029366605.1"/>
</dbReference>
<dbReference type="KEGG" id="bbes:BESB_082550"/>
<dbReference type="Proteomes" id="UP000224006">
    <property type="component" value="Chromosome VIII"/>
</dbReference>
<protein>
    <recommendedName>
        <fullName evidence="4">Transmembrane protein</fullName>
    </recommendedName>
</protein>
<keyword evidence="1" id="KW-0472">Membrane</keyword>
<dbReference type="EMBL" id="NWUJ01000009">
    <property type="protein sequence ID" value="PFH33056.1"/>
    <property type="molecule type" value="Genomic_DNA"/>
</dbReference>
<reference evidence="2 3" key="1">
    <citation type="submission" date="2017-09" db="EMBL/GenBank/DDBJ databases">
        <title>Genome sequencing of Besnoitia besnoiti strain Bb-Ger1.</title>
        <authorList>
            <person name="Schares G."/>
            <person name="Venepally P."/>
            <person name="Lorenzi H.A."/>
        </authorList>
    </citation>
    <scope>NUCLEOTIDE SEQUENCE [LARGE SCALE GENOMIC DNA]</scope>
    <source>
        <strain evidence="2 3">Bb-Ger1</strain>
    </source>
</reference>
<keyword evidence="3" id="KW-1185">Reference proteome</keyword>
<keyword evidence="1" id="KW-1133">Transmembrane helix</keyword>
<name>A0A2A9MAU6_BESBE</name>
<evidence type="ECO:0008006" key="4">
    <source>
        <dbReference type="Google" id="ProtNLM"/>
    </source>
</evidence>
<gene>
    <name evidence="2" type="ORF">BESB_082550</name>
</gene>
<organism evidence="2 3">
    <name type="scientific">Besnoitia besnoiti</name>
    <name type="common">Apicomplexan protozoan</name>
    <dbReference type="NCBI Taxonomy" id="94643"/>
    <lineage>
        <taxon>Eukaryota</taxon>
        <taxon>Sar</taxon>
        <taxon>Alveolata</taxon>
        <taxon>Apicomplexa</taxon>
        <taxon>Conoidasida</taxon>
        <taxon>Coccidia</taxon>
        <taxon>Eucoccidiorida</taxon>
        <taxon>Eimeriorina</taxon>
        <taxon>Sarcocystidae</taxon>
        <taxon>Besnoitia</taxon>
    </lineage>
</organism>
<comment type="caution">
    <text evidence="2">The sequence shown here is derived from an EMBL/GenBank/DDBJ whole genome shotgun (WGS) entry which is preliminary data.</text>
</comment>
<dbReference type="GeneID" id="40313181"/>
<evidence type="ECO:0000313" key="2">
    <source>
        <dbReference type="EMBL" id="PFH33056.1"/>
    </source>
</evidence>
<accession>A0A2A9MAU6</accession>
<dbReference type="AlphaFoldDB" id="A0A2A9MAU6"/>
<dbReference type="VEuPathDB" id="ToxoDB:BESB_082550"/>
<evidence type="ECO:0000313" key="3">
    <source>
        <dbReference type="Proteomes" id="UP000224006"/>
    </source>
</evidence>